<evidence type="ECO:0000313" key="5">
    <source>
        <dbReference type="Proteomes" id="UP000006690"/>
    </source>
</evidence>
<dbReference type="PANTHER" id="PTHR18964">
    <property type="entry name" value="ROK (REPRESSOR, ORF, KINASE) FAMILY"/>
    <property type="match status" value="1"/>
</dbReference>
<feature type="region of interest" description="Disordered" evidence="2">
    <location>
        <begin position="1"/>
        <end position="26"/>
    </location>
</feature>
<gene>
    <name evidence="4" type="primary">xylR</name>
    <name evidence="4" type="ordered locus">PAJ_3477</name>
</gene>
<dbReference type="InterPro" id="IPR000835">
    <property type="entry name" value="HTH_MarR-typ"/>
</dbReference>
<dbReference type="eggNOG" id="COG1940">
    <property type="taxonomic scope" value="Bacteria"/>
</dbReference>
<dbReference type="EMBL" id="AP012032">
    <property type="protein sequence ID" value="BAK13556.1"/>
    <property type="molecule type" value="Genomic_DNA"/>
</dbReference>
<sequence length="418" mass="44623">MRRPHGRAGHTDSALAERGESGPAGRCATRCSGRGINDGPGKSEDAMIAPNVTARILRLIVEHAPVSQSDLKVRSGLSMSTVSQATNRLLAQGIVQELGLRRVSMGRPKTLLGLNPDRASVIGIQLNAERNLIVMTDLSGNLLGEQQMPSGAITPRQLGDALAKFLRGVEEKQVGAIGLALSGLVDAENGYCIRSKVLDWENVPIAQMLETRFSLPVFIENDANAMAMATLVFGQLGNAQSAVIATYGKGIGAGIILNRRLYRGRHGKAGEIGNGLVGDGSLRLLEDVASSRAILQRVQQDEAGGPLTLQALDQRPTAEVLSALEEAGRELGISLANLSVAYDPDVVFLAMEPHMASRILLDHITQSFQAYRLKLTPQMTPLQFLTESNRMWALGAAGFAVNMLLDLLAAQADEEPVT</sequence>
<dbReference type="InterPro" id="IPR043129">
    <property type="entry name" value="ATPase_NBD"/>
</dbReference>
<evidence type="ECO:0000256" key="1">
    <source>
        <dbReference type="ARBA" id="ARBA00006479"/>
    </source>
</evidence>
<evidence type="ECO:0000313" key="4">
    <source>
        <dbReference type="EMBL" id="BAK13556.1"/>
    </source>
</evidence>
<dbReference type="eggNOG" id="COG1522">
    <property type="taxonomic scope" value="Bacteria"/>
</dbReference>
<dbReference type="Gene3D" id="3.30.420.40">
    <property type="match status" value="2"/>
</dbReference>
<organism evidence="4 5">
    <name type="scientific">Pantoea ananatis (strain AJ13355)</name>
    <dbReference type="NCBI Taxonomy" id="932677"/>
    <lineage>
        <taxon>Bacteria</taxon>
        <taxon>Pseudomonadati</taxon>
        <taxon>Pseudomonadota</taxon>
        <taxon>Gammaproteobacteria</taxon>
        <taxon>Enterobacterales</taxon>
        <taxon>Erwiniaceae</taxon>
        <taxon>Pantoea</taxon>
    </lineage>
</organism>
<name>A0A0H3L2I8_PANAA</name>
<dbReference type="Gene3D" id="1.10.10.10">
    <property type="entry name" value="Winged helix-like DNA-binding domain superfamily/Winged helix DNA-binding domain"/>
    <property type="match status" value="1"/>
</dbReference>
<dbReference type="SUPFAM" id="SSF53067">
    <property type="entry name" value="Actin-like ATPase domain"/>
    <property type="match status" value="1"/>
</dbReference>
<evidence type="ECO:0000259" key="3">
    <source>
        <dbReference type="Pfam" id="PF12802"/>
    </source>
</evidence>
<protein>
    <submittedName>
        <fullName evidence="4">Xylose repressor XylR</fullName>
    </submittedName>
</protein>
<accession>A0A0H3L2I8</accession>
<dbReference type="GO" id="GO:0003700">
    <property type="term" value="F:DNA-binding transcription factor activity"/>
    <property type="evidence" value="ECO:0007669"/>
    <property type="project" value="InterPro"/>
</dbReference>
<dbReference type="Proteomes" id="UP000006690">
    <property type="component" value="Chromosome"/>
</dbReference>
<dbReference type="InterPro" id="IPR000600">
    <property type="entry name" value="ROK"/>
</dbReference>
<dbReference type="AlphaFoldDB" id="A0A0H3L2I8"/>
<dbReference type="SUPFAM" id="SSF46785">
    <property type="entry name" value="Winged helix' DNA-binding domain"/>
    <property type="match status" value="1"/>
</dbReference>
<dbReference type="PATRIC" id="fig|932677.3.peg.4005"/>
<dbReference type="PANTHER" id="PTHR18964:SF149">
    <property type="entry name" value="BIFUNCTIONAL UDP-N-ACETYLGLUCOSAMINE 2-EPIMERASE_N-ACETYLMANNOSAMINE KINASE"/>
    <property type="match status" value="1"/>
</dbReference>
<comment type="similarity">
    <text evidence="1">Belongs to the ROK (NagC/XylR) family.</text>
</comment>
<evidence type="ECO:0000256" key="2">
    <source>
        <dbReference type="SAM" id="MobiDB-lite"/>
    </source>
</evidence>
<reference evidence="5" key="1">
    <citation type="journal article" date="2012" name="Appl. Microbiol. Biotechnol.">
        <title>The complete genome sequence of Pantoea ananatis AJ13355, an organism with great biotechnological potential.</title>
        <authorList>
            <person name="Hara Y."/>
            <person name="Kadotani N."/>
            <person name="Izui H."/>
            <person name="Katashkina J.I."/>
            <person name="Kuvaeva T.M."/>
            <person name="Andreeva I.G."/>
            <person name="Golubeva L.I."/>
            <person name="Malko D.B."/>
            <person name="Makeev V.J."/>
            <person name="Mashko S.V."/>
            <person name="Kozlov Y.I."/>
        </authorList>
    </citation>
    <scope>NUCLEOTIDE SEQUENCE [LARGE SCALE GENOMIC DNA]</scope>
    <source>
        <strain evidence="5">AJ13355</strain>
    </source>
</reference>
<dbReference type="Pfam" id="PF00480">
    <property type="entry name" value="ROK"/>
    <property type="match status" value="1"/>
</dbReference>
<dbReference type="Pfam" id="PF12802">
    <property type="entry name" value="MarR_2"/>
    <property type="match status" value="1"/>
</dbReference>
<dbReference type="InterPro" id="IPR036388">
    <property type="entry name" value="WH-like_DNA-bd_sf"/>
</dbReference>
<proteinExistence type="inferred from homology"/>
<dbReference type="HOGENOM" id="CLU_036604_13_1_6"/>
<feature type="domain" description="HTH marR-type" evidence="3">
    <location>
        <begin position="53"/>
        <end position="96"/>
    </location>
</feature>
<dbReference type="KEGG" id="paj:PAJ_3477"/>
<dbReference type="InterPro" id="IPR036390">
    <property type="entry name" value="WH_DNA-bd_sf"/>
</dbReference>